<feature type="compositionally biased region" description="Polar residues" evidence="1">
    <location>
        <begin position="211"/>
        <end position="223"/>
    </location>
</feature>
<protein>
    <submittedName>
        <fullName evidence="2">Uncharacterized protein</fullName>
    </submittedName>
</protein>
<dbReference type="Proteomes" id="UP000765509">
    <property type="component" value="Unassembled WGS sequence"/>
</dbReference>
<feature type="compositionally biased region" description="Low complexity" evidence="1">
    <location>
        <begin position="195"/>
        <end position="210"/>
    </location>
</feature>
<gene>
    <name evidence="2" type="ORF">O181_032335</name>
</gene>
<feature type="region of interest" description="Disordered" evidence="1">
    <location>
        <begin position="186"/>
        <end position="226"/>
    </location>
</feature>
<keyword evidence="3" id="KW-1185">Reference proteome</keyword>
<sequence>MVLNLLEILSHPAGVESSTARSTRGQFRNLGKRNCSHAKNRFQENPRRLWRRIRKCGIFGLEAPVDVPPTSYATSGHYNLTGSRMRGVQQWNETSSSCSNTGGLIPPQSNPIGVAPEVPILVTRKDGRLQKLKRNLVVQAGINADAEGSYEIDEEELEITTPILKTRIQYTSISFIPASTTIHEVIRSPKPPQTPMRSPTRPSTLSSTSTNIQPPMASTSRDQMSPEPESIIDCCHCWNITGSFTDQKKVNKKVITSIFAEMDALTEVFVDKAMKSAVPGEPIRALAREAVAYEDALVVDLREALKKL</sequence>
<reference evidence="2" key="1">
    <citation type="submission" date="2021-03" db="EMBL/GenBank/DDBJ databases">
        <title>Draft genome sequence of rust myrtle Austropuccinia psidii MF-1, a brazilian biotype.</title>
        <authorList>
            <person name="Quecine M.C."/>
            <person name="Pachon D.M.R."/>
            <person name="Bonatelli M.L."/>
            <person name="Correr F.H."/>
            <person name="Franceschini L.M."/>
            <person name="Leite T.F."/>
            <person name="Margarido G.R.A."/>
            <person name="Almeida C.A."/>
            <person name="Ferrarezi J.A."/>
            <person name="Labate C.A."/>
        </authorList>
    </citation>
    <scope>NUCLEOTIDE SEQUENCE</scope>
    <source>
        <strain evidence="2">MF-1</strain>
    </source>
</reference>
<evidence type="ECO:0000313" key="3">
    <source>
        <dbReference type="Proteomes" id="UP000765509"/>
    </source>
</evidence>
<evidence type="ECO:0000256" key="1">
    <source>
        <dbReference type="SAM" id="MobiDB-lite"/>
    </source>
</evidence>
<organism evidence="2 3">
    <name type="scientific">Austropuccinia psidii MF-1</name>
    <dbReference type="NCBI Taxonomy" id="1389203"/>
    <lineage>
        <taxon>Eukaryota</taxon>
        <taxon>Fungi</taxon>
        <taxon>Dikarya</taxon>
        <taxon>Basidiomycota</taxon>
        <taxon>Pucciniomycotina</taxon>
        <taxon>Pucciniomycetes</taxon>
        <taxon>Pucciniales</taxon>
        <taxon>Sphaerophragmiaceae</taxon>
        <taxon>Austropuccinia</taxon>
    </lineage>
</organism>
<dbReference type="AlphaFoldDB" id="A0A9Q3D0U5"/>
<comment type="caution">
    <text evidence="2">The sequence shown here is derived from an EMBL/GenBank/DDBJ whole genome shotgun (WGS) entry which is preliminary data.</text>
</comment>
<evidence type="ECO:0000313" key="2">
    <source>
        <dbReference type="EMBL" id="MBW0492620.1"/>
    </source>
</evidence>
<dbReference type="OrthoDB" id="2123952at2759"/>
<proteinExistence type="predicted"/>
<name>A0A9Q3D0U5_9BASI</name>
<accession>A0A9Q3D0U5</accession>
<dbReference type="EMBL" id="AVOT02011680">
    <property type="protein sequence ID" value="MBW0492620.1"/>
    <property type="molecule type" value="Genomic_DNA"/>
</dbReference>